<accession>A0A2S2QA88</accession>
<dbReference type="AlphaFoldDB" id="A0A2S2QA88"/>
<dbReference type="InterPro" id="IPR036047">
    <property type="entry name" value="F-box-like_dom_sf"/>
</dbReference>
<name>A0A2S2QA88_9HEMI</name>
<dbReference type="EMBL" id="GGMS01005247">
    <property type="protein sequence ID" value="MBY74450.1"/>
    <property type="molecule type" value="Transcribed_RNA"/>
</dbReference>
<dbReference type="Gene3D" id="1.20.1280.50">
    <property type="match status" value="1"/>
</dbReference>
<reference evidence="2" key="1">
    <citation type="submission" date="2018-04" db="EMBL/GenBank/DDBJ databases">
        <title>Transcriptome assembly of Sipha flava.</title>
        <authorList>
            <person name="Scully E.D."/>
            <person name="Geib S.M."/>
            <person name="Palmer N.A."/>
            <person name="Koch K."/>
            <person name="Bradshaw J."/>
            <person name="Heng-Moss T."/>
            <person name="Sarath G."/>
        </authorList>
    </citation>
    <scope>NUCLEOTIDE SEQUENCE</scope>
</reference>
<dbReference type="OrthoDB" id="27842at2759"/>
<reference evidence="4" key="2">
    <citation type="submission" date="2025-04" db="UniProtKB">
        <authorList>
            <consortium name="RefSeq"/>
        </authorList>
    </citation>
    <scope>IDENTIFICATION</scope>
    <source>
        <tissue evidence="4">Whole body</tissue>
    </source>
</reference>
<dbReference type="Pfam" id="PF12937">
    <property type="entry name" value="F-box-like"/>
    <property type="match status" value="1"/>
</dbReference>
<proteinExistence type="predicted"/>
<sequence length="349" mass="40723">MNDAKTFDQLPVEVISHIFLFLQFGEKKIASTVCWSWYEASIHPMFLNNEVICLKDMDNQEIQEALKVYTKSLRAFFTFKICGLGISFQNNDEDDPEILINENHWVKTVWPLLATKVFFLEFFDTVEFIDDILPALLNETQHLKALKIHNLQYSPKEELHKVKRLQLLEELTLDNLQTDNIDNDKLFGIIPKQLRKICLKSMWCSKFIIDDINKVLNYCSFYLETLELINIDVTPELMRSIASLGMKLKRFCLVIADSMYYDHEPQIIWPLFKTQWPLIDLTLRADCLTNEHLYIITNTFKNLEKLSVSSDSATCNVTKDGIDSFVTLKKLKTLYVGFGREYSAYGAFY</sequence>
<dbReference type="RefSeq" id="XP_025409192.1">
    <property type="nucleotide sequence ID" value="XM_025553407.1"/>
</dbReference>
<evidence type="ECO:0000313" key="2">
    <source>
        <dbReference type="EMBL" id="MBY74450.1"/>
    </source>
</evidence>
<feature type="domain" description="F-box" evidence="1">
    <location>
        <begin position="7"/>
        <end position="43"/>
    </location>
</feature>
<gene>
    <name evidence="4" type="primary">LOC112682720</name>
    <name evidence="2" type="ORF">g.95576</name>
</gene>
<evidence type="ECO:0000313" key="3">
    <source>
        <dbReference type="Proteomes" id="UP000694846"/>
    </source>
</evidence>
<dbReference type="GeneID" id="112682720"/>
<dbReference type="SUPFAM" id="SSF81383">
    <property type="entry name" value="F-box domain"/>
    <property type="match status" value="1"/>
</dbReference>
<dbReference type="Proteomes" id="UP000694846">
    <property type="component" value="Unplaced"/>
</dbReference>
<dbReference type="Gene3D" id="3.80.10.10">
    <property type="entry name" value="Ribonuclease Inhibitor"/>
    <property type="match status" value="1"/>
</dbReference>
<dbReference type="InterPro" id="IPR032675">
    <property type="entry name" value="LRR_dom_sf"/>
</dbReference>
<evidence type="ECO:0000259" key="1">
    <source>
        <dbReference type="Pfam" id="PF12937"/>
    </source>
</evidence>
<organism evidence="2">
    <name type="scientific">Sipha flava</name>
    <name type="common">yellow sugarcane aphid</name>
    <dbReference type="NCBI Taxonomy" id="143950"/>
    <lineage>
        <taxon>Eukaryota</taxon>
        <taxon>Metazoa</taxon>
        <taxon>Ecdysozoa</taxon>
        <taxon>Arthropoda</taxon>
        <taxon>Hexapoda</taxon>
        <taxon>Insecta</taxon>
        <taxon>Pterygota</taxon>
        <taxon>Neoptera</taxon>
        <taxon>Paraneoptera</taxon>
        <taxon>Hemiptera</taxon>
        <taxon>Sternorrhyncha</taxon>
        <taxon>Aphidomorpha</taxon>
        <taxon>Aphidoidea</taxon>
        <taxon>Aphididae</taxon>
        <taxon>Sipha</taxon>
    </lineage>
</organism>
<dbReference type="SUPFAM" id="SSF52047">
    <property type="entry name" value="RNI-like"/>
    <property type="match status" value="1"/>
</dbReference>
<dbReference type="InterPro" id="IPR001810">
    <property type="entry name" value="F-box_dom"/>
</dbReference>
<evidence type="ECO:0000313" key="4">
    <source>
        <dbReference type="RefSeq" id="XP_025409192.1"/>
    </source>
</evidence>
<keyword evidence="3" id="KW-1185">Reference proteome</keyword>
<protein>
    <submittedName>
        <fullName evidence="4">Uncharacterized protein LOC112682720</fullName>
    </submittedName>
</protein>